<organism evidence="3 4">
    <name type="scientific">Paratrimastix pyriformis</name>
    <dbReference type="NCBI Taxonomy" id="342808"/>
    <lineage>
        <taxon>Eukaryota</taxon>
        <taxon>Metamonada</taxon>
        <taxon>Preaxostyla</taxon>
        <taxon>Paratrimastigidae</taxon>
        <taxon>Paratrimastix</taxon>
    </lineage>
</organism>
<keyword evidence="2" id="KW-0732">Signal</keyword>
<sequence length="500" mass="55327">MASTSLFSPLLSGAAAIPVLPLNVTLEPIVIVPGLSGSSLECRLNKTVHSPHFFCPKKSSSFKTLWLSLVSLLPGTALDCILENMDVRYDPSSNTYRSTPGVEVRPRVTEFGLDGVSWIDPQFRTVSRYLGTFISFLTRAGYRPGETLFAHPYDWRLAAPDQVATNGQYEALRQVVEMAFRASGNRPVHLLAHSLGAPYTQRFLATFVSPEWKQKHVRTFISLAGTYGGSTLALLYQLVGFSFHGIPVSRRSIRRLVMELGSLTWMAPAPQYFQQHPIMVTPTKAYTSQMYPELFQDFHMPVTAALYRQLSSYVGLNEPPGVETHAFYSLDVPTPYSYIMEGAHAHDDPRKHASNHRSILPLVSATEPGDTEGLDPSEHLGKVKVLLPQTAKGTGFRPYRWDWGDGVATKASLLAFQKWKRQDQPIVGHSVKRHPRDHNLLNASELTSRCASPSAVFISAAPHIPAPAPAAAPESRRPVIPPREKRAKADALAREALPFQ</sequence>
<dbReference type="EMBL" id="JAPMOS010000006">
    <property type="protein sequence ID" value="KAJ4461650.1"/>
    <property type="molecule type" value="Genomic_DNA"/>
</dbReference>
<dbReference type="InterPro" id="IPR029058">
    <property type="entry name" value="AB_hydrolase_fold"/>
</dbReference>
<feature type="signal peptide" evidence="2">
    <location>
        <begin position="1"/>
        <end position="16"/>
    </location>
</feature>
<protein>
    <submittedName>
        <fullName evidence="3">Pla2g15 protein</fullName>
    </submittedName>
</protein>
<feature type="compositionally biased region" description="Basic and acidic residues" evidence="1">
    <location>
        <begin position="474"/>
        <end position="493"/>
    </location>
</feature>
<evidence type="ECO:0000256" key="1">
    <source>
        <dbReference type="SAM" id="MobiDB-lite"/>
    </source>
</evidence>
<evidence type="ECO:0000313" key="3">
    <source>
        <dbReference type="EMBL" id="KAJ4461650.1"/>
    </source>
</evidence>
<name>A0ABQ8UR86_9EUKA</name>
<dbReference type="Pfam" id="PF02450">
    <property type="entry name" value="LCAT"/>
    <property type="match status" value="1"/>
</dbReference>
<dbReference type="Gene3D" id="3.40.50.1820">
    <property type="entry name" value="alpha/beta hydrolase"/>
    <property type="match status" value="1"/>
</dbReference>
<dbReference type="SUPFAM" id="SSF53474">
    <property type="entry name" value="alpha/beta-Hydrolases"/>
    <property type="match status" value="1"/>
</dbReference>
<evidence type="ECO:0000313" key="4">
    <source>
        <dbReference type="Proteomes" id="UP001141327"/>
    </source>
</evidence>
<proteinExistence type="predicted"/>
<dbReference type="PANTHER" id="PTHR11440">
    <property type="entry name" value="LECITHIN-CHOLESTEROL ACYLTRANSFERASE-RELATED"/>
    <property type="match status" value="1"/>
</dbReference>
<comment type="caution">
    <text evidence="3">The sequence shown here is derived from an EMBL/GenBank/DDBJ whole genome shotgun (WGS) entry which is preliminary data.</text>
</comment>
<dbReference type="Proteomes" id="UP001141327">
    <property type="component" value="Unassembled WGS sequence"/>
</dbReference>
<evidence type="ECO:0000256" key="2">
    <source>
        <dbReference type="SAM" id="SignalP"/>
    </source>
</evidence>
<keyword evidence="4" id="KW-1185">Reference proteome</keyword>
<feature type="region of interest" description="Disordered" evidence="1">
    <location>
        <begin position="466"/>
        <end position="500"/>
    </location>
</feature>
<dbReference type="InterPro" id="IPR003386">
    <property type="entry name" value="LACT/PDAT_acylTrfase"/>
</dbReference>
<feature type="chain" id="PRO_5047048199" evidence="2">
    <location>
        <begin position="17"/>
        <end position="500"/>
    </location>
</feature>
<reference evidence="3" key="1">
    <citation type="journal article" date="2022" name="bioRxiv">
        <title>Genomics of Preaxostyla Flagellates Illuminates Evolutionary Transitions and the Path Towards Mitochondrial Loss.</title>
        <authorList>
            <person name="Novak L.V.F."/>
            <person name="Treitli S.C."/>
            <person name="Pyrih J."/>
            <person name="Halakuc P."/>
            <person name="Pipaliya S.V."/>
            <person name="Vacek V."/>
            <person name="Brzon O."/>
            <person name="Soukal P."/>
            <person name="Eme L."/>
            <person name="Dacks J.B."/>
            <person name="Karnkowska A."/>
            <person name="Elias M."/>
            <person name="Hampl V."/>
        </authorList>
    </citation>
    <scope>NUCLEOTIDE SEQUENCE</scope>
    <source>
        <strain evidence="3">RCP-MX</strain>
    </source>
</reference>
<gene>
    <name evidence="3" type="ORF">PAPYR_1763</name>
</gene>
<accession>A0ABQ8UR86</accession>